<dbReference type="RefSeq" id="XP_073557200.1">
    <property type="nucleotide sequence ID" value="XM_073704433.1"/>
</dbReference>
<name>A0ABY2GYI7_9HYPO</name>
<dbReference type="EMBL" id="PPTA01000010">
    <property type="protein sequence ID" value="TFB00999.1"/>
    <property type="molecule type" value="Genomic_DNA"/>
</dbReference>
<proteinExistence type="predicted"/>
<accession>A0ABY2GYI7</accession>
<reference evidence="1 2" key="1">
    <citation type="submission" date="2018-01" db="EMBL/GenBank/DDBJ databases">
        <title>Genome characterization of the sugarcane-associated fungus Trichoderma ghanense CCMA-1212 and their application in lignocelulose bioconversion.</title>
        <authorList>
            <person name="Steindorff A.S."/>
            <person name="Mendes T.D."/>
            <person name="Vilela E.S.D."/>
            <person name="Rodrigues D.S."/>
            <person name="Formighieri E.F."/>
            <person name="Melo I.S."/>
            <person name="Favaro L.C.L."/>
        </authorList>
    </citation>
    <scope>NUCLEOTIDE SEQUENCE [LARGE SCALE GENOMIC DNA]</scope>
    <source>
        <strain evidence="1 2">CCMA-1212</strain>
    </source>
</reference>
<comment type="caution">
    <text evidence="1">The sequence shown here is derived from an EMBL/GenBank/DDBJ whole genome shotgun (WGS) entry which is preliminary data.</text>
</comment>
<organism evidence="1 2">
    <name type="scientific">Trichoderma ghanense</name>
    <dbReference type="NCBI Taxonomy" id="65468"/>
    <lineage>
        <taxon>Eukaryota</taxon>
        <taxon>Fungi</taxon>
        <taxon>Dikarya</taxon>
        <taxon>Ascomycota</taxon>
        <taxon>Pezizomycotina</taxon>
        <taxon>Sordariomycetes</taxon>
        <taxon>Hypocreomycetidae</taxon>
        <taxon>Hypocreales</taxon>
        <taxon>Hypocreaceae</taxon>
        <taxon>Trichoderma</taxon>
    </lineage>
</organism>
<evidence type="ECO:0000313" key="1">
    <source>
        <dbReference type="EMBL" id="TFB00999.1"/>
    </source>
</evidence>
<dbReference type="Gene3D" id="3.40.50.720">
    <property type="entry name" value="NAD(P)-binding Rossmann-like Domain"/>
    <property type="match status" value="1"/>
</dbReference>
<dbReference type="GeneID" id="300578883"/>
<sequence>MFSQVVLVTGGNIVLGLEIVRISYQSSKAYNILLRSQSLDKARVPIKDLISEPLDTVTTIEPIQIEIEDDASILSAYELVEEGIWAFRCPGEQRRYDILSNWIHHMMPLYLFKYMQ</sequence>
<gene>
    <name evidence="1" type="ORF">CCMA1212_007262</name>
</gene>
<protein>
    <submittedName>
        <fullName evidence="1">Uncharacterized protein</fullName>
    </submittedName>
</protein>
<keyword evidence="2" id="KW-1185">Reference proteome</keyword>
<dbReference type="Proteomes" id="UP001642720">
    <property type="component" value="Unassembled WGS sequence"/>
</dbReference>
<evidence type="ECO:0000313" key="2">
    <source>
        <dbReference type="Proteomes" id="UP001642720"/>
    </source>
</evidence>